<dbReference type="EMBL" id="SNRY01001970">
    <property type="protein sequence ID" value="KAA6327562.1"/>
    <property type="molecule type" value="Genomic_DNA"/>
</dbReference>
<dbReference type="AlphaFoldDB" id="A0A5J4R1J0"/>
<feature type="domain" description="MobA/VirD2-like nuclease" evidence="1">
    <location>
        <begin position="17"/>
        <end position="102"/>
    </location>
</feature>
<name>A0A5J4R1J0_9ZZZZ</name>
<proteinExistence type="predicted"/>
<gene>
    <name evidence="2" type="ORF">EZS27_023458</name>
</gene>
<evidence type="ECO:0000259" key="1">
    <source>
        <dbReference type="Pfam" id="PF03432"/>
    </source>
</evidence>
<reference evidence="2" key="1">
    <citation type="submission" date="2019-03" db="EMBL/GenBank/DDBJ databases">
        <title>Single cell metagenomics reveals metabolic interactions within the superorganism composed of flagellate Streblomastix strix and complex community of Bacteroidetes bacteria on its surface.</title>
        <authorList>
            <person name="Treitli S.C."/>
            <person name="Kolisko M."/>
            <person name="Husnik F."/>
            <person name="Keeling P."/>
            <person name="Hampl V."/>
        </authorList>
    </citation>
    <scope>NUCLEOTIDE SEQUENCE</scope>
    <source>
        <strain evidence="2">STM</strain>
    </source>
</reference>
<dbReference type="InterPro" id="IPR005094">
    <property type="entry name" value="Endonuclease_MobA/VirD2"/>
</dbReference>
<organism evidence="2">
    <name type="scientific">termite gut metagenome</name>
    <dbReference type="NCBI Taxonomy" id="433724"/>
    <lineage>
        <taxon>unclassified sequences</taxon>
        <taxon>metagenomes</taxon>
        <taxon>organismal metagenomes</taxon>
    </lineage>
</organism>
<protein>
    <recommendedName>
        <fullName evidence="1">MobA/VirD2-like nuclease domain-containing protein</fullName>
    </recommendedName>
</protein>
<comment type="caution">
    <text evidence="2">The sequence shown here is derived from an EMBL/GenBank/DDBJ whole genome shotgun (WGS) entry which is preliminary data.</text>
</comment>
<accession>A0A5J4R1J0</accession>
<sequence length="113" mass="12812">MVAKIVQGRGFRGVVNYVLDKTKAQLLYAEGVRLKDKDSIIHSFITQNQMNPKIVKPVAHISLDFSMQDKERLTDKAMVGIALEYMQKTGYNINGVACKLHVHQKKKQLQISL</sequence>
<evidence type="ECO:0000313" key="2">
    <source>
        <dbReference type="EMBL" id="KAA6327562.1"/>
    </source>
</evidence>
<dbReference type="Pfam" id="PF03432">
    <property type="entry name" value="Relaxase"/>
    <property type="match status" value="1"/>
</dbReference>